<feature type="binding site" evidence="4">
    <location>
        <position position="67"/>
    </location>
    <ligand>
        <name>Zn(2+)</name>
        <dbReference type="ChEBI" id="CHEBI:29105"/>
    </ligand>
</feature>
<keyword evidence="7" id="KW-1185">Reference proteome</keyword>
<gene>
    <name evidence="6" type="ORF">ACFO4L_08030</name>
</gene>
<dbReference type="EMBL" id="JBHSGK010000006">
    <property type="protein sequence ID" value="MFC4736524.1"/>
    <property type="molecule type" value="Genomic_DNA"/>
</dbReference>
<evidence type="ECO:0000256" key="4">
    <source>
        <dbReference type="HAMAP-Rule" id="MF_00745"/>
    </source>
</evidence>
<name>A0ABV9NX09_9BACI</name>
<evidence type="ECO:0000313" key="7">
    <source>
        <dbReference type="Proteomes" id="UP001595896"/>
    </source>
</evidence>
<evidence type="ECO:0000256" key="2">
    <source>
        <dbReference type="ARBA" id="ARBA00022723"/>
    </source>
</evidence>
<dbReference type="HAMAP" id="MF_00745">
    <property type="entry name" value="SprT_like"/>
    <property type="match status" value="1"/>
</dbReference>
<protein>
    <recommendedName>
        <fullName evidence="4">Protein SprT-like</fullName>
    </recommendedName>
</protein>
<evidence type="ECO:0000256" key="1">
    <source>
        <dbReference type="ARBA" id="ARBA00022490"/>
    </source>
</evidence>
<dbReference type="Pfam" id="PF17283">
    <property type="entry name" value="Zn_ribbon_SprT"/>
    <property type="match status" value="1"/>
</dbReference>
<keyword evidence="2 4" id="KW-0479">Metal-binding</keyword>
<proteinExistence type="inferred from homology"/>
<evidence type="ECO:0000256" key="3">
    <source>
        <dbReference type="ARBA" id="ARBA00022833"/>
    </source>
</evidence>
<feature type="binding site" evidence="4">
    <location>
        <position position="71"/>
    </location>
    <ligand>
        <name>Zn(2+)</name>
        <dbReference type="ChEBI" id="CHEBI:29105"/>
    </ligand>
</feature>
<sequence length="164" mass="19129">MTNEELQLLIKQISIDCFGKPFRHRAVFNKRLRTTGGRYALHSHTIEINPKHMEHYGENELISIIKHELCHYHLHLEGRGYQHRDADFKALLQKVGGARHCKSIPGAKQTSSIIHVYECASCRFQYPRRRRMNTEKYVCGKCRGVLKKIEEKKLQKSLTSLKGM</sequence>
<evidence type="ECO:0000313" key="6">
    <source>
        <dbReference type="EMBL" id="MFC4736524.1"/>
    </source>
</evidence>
<dbReference type="InterPro" id="IPR006640">
    <property type="entry name" value="SprT-like_domain"/>
</dbReference>
<keyword evidence="3 4" id="KW-0862">Zinc</keyword>
<dbReference type="InterPro" id="IPR035240">
    <property type="entry name" value="SprT_Zn_ribbon"/>
</dbReference>
<dbReference type="Pfam" id="PF10263">
    <property type="entry name" value="SprT-like"/>
    <property type="match status" value="1"/>
</dbReference>
<comment type="cofactor">
    <cofactor evidence="4">
        <name>Zn(2+)</name>
        <dbReference type="ChEBI" id="CHEBI:29105"/>
    </cofactor>
    <text evidence="4">Binds 1 zinc ion.</text>
</comment>
<feature type="domain" description="SprT-like" evidence="5">
    <location>
        <begin position="4"/>
        <end position="149"/>
    </location>
</feature>
<organism evidence="6 7">
    <name type="scientific">Bacillus daqingensis</name>
    <dbReference type="NCBI Taxonomy" id="872396"/>
    <lineage>
        <taxon>Bacteria</taxon>
        <taxon>Bacillati</taxon>
        <taxon>Bacillota</taxon>
        <taxon>Bacilli</taxon>
        <taxon>Bacillales</taxon>
        <taxon>Bacillaceae</taxon>
        <taxon>Bacillus</taxon>
    </lineage>
</organism>
<dbReference type="InterPro" id="IPR023524">
    <property type="entry name" value="Uncharacterised_SprT-like"/>
</dbReference>
<evidence type="ECO:0000259" key="5">
    <source>
        <dbReference type="SMART" id="SM00731"/>
    </source>
</evidence>
<dbReference type="RefSeq" id="WP_377909176.1">
    <property type="nucleotide sequence ID" value="NZ_JBHSGK010000006.1"/>
</dbReference>
<comment type="caution">
    <text evidence="6">The sequence shown here is derived from an EMBL/GenBank/DDBJ whole genome shotgun (WGS) entry which is preliminary data.</text>
</comment>
<accession>A0ABV9NX09</accession>
<dbReference type="NCBIfam" id="NF003339">
    <property type="entry name" value="PRK04351.1"/>
    <property type="match status" value="1"/>
</dbReference>
<comment type="similarity">
    <text evidence="4">Belongs to the SprT family.</text>
</comment>
<dbReference type="SMART" id="SM00731">
    <property type="entry name" value="SprT"/>
    <property type="match status" value="1"/>
</dbReference>
<feature type="active site" evidence="4">
    <location>
        <position position="68"/>
    </location>
</feature>
<reference evidence="7" key="1">
    <citation type="journal article" date="2019" name="Int. J. Syst. Evol. Microbiol.">
        <title>The Global Catalogue of Microorganisms (GCM) 10K type strain sequencing project: providing services to taxonomists for standard genome sequencing and annotation.</title>
        <authorList>
            <consortium name="The Broad Institute Genomics Platform"/>
            <consortium name="The Broad Institute Genome Sequencing Center for Infectious Disease"/>
            <person name="Wu L."/>
            <person name="Ma J."/>
        </authorList>
    </citation>
    <scope>NUCLEOTIDE SEQUENCE [LARGE SCALE GENOMIC DNA]</scope>
    <source>
        <strain evidence="7">JCM 12165</strain>
    </source>
</reference>
<keyword evidence="1 4" id="KW-0963">Cytoplasm</keyword>
<comment type="subcellular location">
    <subcellularLocation>
        <location evidence="4">Cytoplasm</location>
    </subcellularLocation>
</comment>
<dbReference type="Proteomes" id="UP001595896">
    <property type="component" value="Unassembled WGS sequence"/>
</dbReference>